<dbReference type="Gene3D" id="1.10.10.10">
    <property type="entry name" value="Winged helix-like DNA-binding domain superfamily/Winged helix DNA-binding domain"/>
    <property type="match status" value="1"/>
</dbReference>
<sequence>MKIRTILLTLILLSAILKAQTGSIRNTLGTGGSFIVKDSANNFLRVEQTTGNVIMLRNLELGGDSISSLTKGVITKGGVPFIHNYISPTAYGVNTFVGYKSGNFTMSGTGIASGDNTAVGAYTLSNISTGSNNSAFGVYALNKNSSGEYNSSFGTGSLSFNTTGSYNSALGYNSLFGNISGSENTALGYKALYYNKSNYNTALGSRSLENNTTGEANTGCGIGVLLNNQTGSYNTAIGNIAGSMIQNGNNNIAIGYNAQVADGSLSNQVRIGNTDISYAGIQVAWSITSDRRWKENIQPTNLGLDFISKLNPVRYNRINDENKKIEYGLIAQELEQVLKEEGVTNSAMLTIDGEGRYELRYNDLFAPMIKAIQELKEENGKLKAKVERLNYIELQLAEMQNLTNELVSQINSLKKSEDNKPFQFTKADE</sequence>
<evidence type="ECO:0000256" key="1">
    <source>
        <dbReference type="SAM" id="Coils"/>
    </source>
</evidence>
<feature type="chain" id="PRO_5031287420" description="Peptidase S74 domain-containing protein" evidence="2">
    <location>
        <begin position="20"/>
        <end position="429"/>
    </location>
</feature>
<keyword evidence="1" id="KW-0175">Coiled coil</keyword>
<feature type="domain" description="Peptidase S74" evidence="3">
    <location>
        <begin position="289"/>
        <end position="386"/>
    </location>
</feature>
<accession>A0A7V3E8L5</accession>
<feature type="signal peptide" evidence="2">
    <location>
        <begin position="1"/>
        <end position="19"/>
    </location>
</feature>
<keyword evidence="2" id="KW-0732">Signal</keyword>
<evidence type="ECO:0000313" key="4">
    <source>
        <dbReference type="EMBL" id="HFI92522.1"/>
    </source>
</evidence>
<name>A0A7V3E8L5_9BACT</name>
<dbReference type="InterPro" id="IPR036388">
    <property type="entry name" value="WH-like_DNA-bd_sf"/>
</dbReference>
<dbReference type="Pfam" id="PF13884">
    <property type="entry name" value="Peptidase_S74"/>
    <property type="match status" value="1"/>
</dbReference>
<proteinExistence type="predicted"/>
<dbReference type="AlphaFoldDB" id="A0A7V3E8L5"/>
<dbReference type="InterPro" id="IPR030392">
    <property type="entry name" value="S74_ICA"/>
</dbReference>
<evidence type="ECO:0000259" key="3">
    <source>
        <dbReference type="PROSITE" id="PS51688"/>
    </source>
</evidence>
<organism evidence="4">
    <name type="scientific">Ignavibacterium album</name>
    <dbReference type="NCBI Taxonomy" id="591197"/>
    <lineage>
        <taxon>Bacteria</taxon>
        <taxon>Pseudomonadati</taxon>
        <taxon>Ignavibacteriota</taxon>
        <taxon>Ignavibacteria</taxon>
        <taxon>Ignavibacteriales</taxon>
        <taxon>Ignavibacteriaceae</taxon>
        <taxon>Ignavibacterium</taxon>
    </lineage>
</organism>
<protein>
    <recommendedName>
        <fullName evidence="3">Peptidase S74 domain-containing protein</fullName>
    </recommendedName>
</protein>
<gene>
    <name evidence="4" type="ORF">ENS31_13475</name>
</gene>
<reference evidence="4" key="1">
    <citation type="journal article" date="2020" name="mSystems">
        <title>Genome- and Community-Level Interaction Insights into Carbon Utilization and Element Cycling Functions of Hydrothermarchaeota in Hydrothermal Sediment.</title>
        <authorList>
            <person name="Zhou Z."/>
            <person name="Liu Y."/>
            <person name="Xu W."/>
            <person name="Pan J."/>
            <person name="Luo Z.H."/>
            <person name="Li M."/>
        </authorList>
    </citation>
    <scope>NUCLEOTIDE SEQUENCE [LARGE SCALE GENOMIC DNA]</scope>
    <source>
        <strain evidence="4">SpSt-479</strain>
    </source>
</reference>
<dbReference type="PROSITE" id="PS51688">
    <property type="entry name" value="ICA"/>
    <property type="match status" value="1"/>
</dbReference>
<dbReference type="EMBL" id="DSUJ01000011">
    <property type="protein sequence ID" value="HFI92522.1"/>
    <property type="molecule type" value="Genomic_DNA"/>
</dbReference>
<feature type="coiled-coil region" evidence="1">
    <location>
        <begin position="372"/>
        <end position="419"/>
    </location>
</feature>
<comment type="caution">
    <text evidence="4">The sequence shown here is derived from an EMBL/GenBank/DDBJ whole genome shotgun (WGS) entry which is preliminary data.</text>
</comment>
<evidence type="ECO:0000256" key="2">
    <source>
        <dbReference type="SAM" id="SignalP"/>
    </source>
</evidence>